<dbReference type="InterPro" id="IPR018972">
    <property type="entry name" value="Sas10_C_dom"/>
</dbReference>
<dbReference type="Pfam" id="PF09368">
    <property type="entry name" value="Sas10"/>
    <property type="match status" value="1"/>
</dbReference>
<proteinExistence type="inferred from homology"/>
<evidence type="ECO:0000256" key="4">
    <source>
        <dbReference type="ARBA" id="ARBA00023242"/>
    </source>
</evidence>
<keyword evidence="4" id="KW-0539">Nucleus</keyword>
<evidence type="ECO:0000256" key="2">
    <source>
        <dbReference type="ARBA" id="ARBA00010979"/>
    </source>
</evidence>
<evidence type="ECO:0000313" key="8">
    <source>
        <dbReference type="Proteomes" id="UP001448207"/>
    </source>
</evidence>
<feature type="domain" description="Sas10 C-terminal" evidence="6">
    <location>
        <begin position="533"/>
        <end position="605"/>
    </location>
</feature>
<feature type="compositionally biased region" description="Acidic residues" evidence="5">
    <location>
        <begin position="77"/>
        <end position="104"/>
    </location>
</feature>
<feature type="region of interest" description="Disordered" evidence="5">
    <location>
        <begin position="324"/>
        <end position="368"/>
    </location>
</feature>
<feature type="compositionally biased region" description="Polar residues" evidence="5">
    <location>
        <begin position="594"/>
        <end position="607"/>
    </location>
</feature>
<protein>
    <submittedName>
        <fullName evidence="7">Sas10 C-terminal domain-containing protein</fullName>
    </submittedName>
</protein>
<feature type="region of interest" description="Disordered" evidence="5">
    <location>
        <begin position="57"/>
        <end position="132"/>
    </location>
</feature>
<evidence type="ECO:0000259" key="6">
    <source>
        <dbReference type="Pfam" id="PF09368"/>
    </source>
</evidence>
<dbReference type="EMBL" id="JBCLYO010000019">
    <property type="protein sequence ID" value="KAL0080895.1"/>
    <property type="molecule type" value="Genomic_DNA"/>
</dbReference>
<feature type="region of interest" description="Disordered" evidence="5">
    <location>
        <begin position="583"/>
        <end position="607"/>
    </location>
</feature>
<gene>
    <name evidence="7" type="ORF">J3Q64DRAFT_1838131</name>
</gene>
<dbReference type="PANTHER" id="PTHR13237">
    <property type="entry name" value="SOMETHING ABOUT SILENCING PROTEIN 10-RELATED"/>
    <property type="match status" value="1"/>
</dbReference>
<sequence length="607" mass="69157">MGKKRTPVFRDGSDRNDDRNNGKIKAINTWNDIEHDSEDDFHDEREKVLLNDAKFGRRMDDDDDEGVEEVYGLEGLGSDEDEEEEELSDDDIMGEDEEGEEEVEDKTWGQSKKAYYNAEDVSDLEEMREEEKEALKIQKERLAAMDEADFVDDSMPGWGLGNEQDSEADKQLVDTVSKELEDISFDVSKTAAKRRDNLPVAEKIKILQNESPELLDLLNEFKEKASELETMAELFDKIRTSGKSEDPEGRFFLFKQQLLLNYMTNVSFYFALKASGVPNVRDHPVIHALVELRGQLEKLDKIEEKIASQLNLFVEELFTQAEKPKKSKKTKNATTTTTPTPTAKKSKKKASPVVEEPVEDEDEDEDDNMDAELDELIDIEEEFKSLKKANKKRKRTMTDDFGELEALDEVDMEDKLAKKKSIRDYVAKIDSKQLKMAAKYHGDSDLPYRDNNKYSKTGVRQPLDNSADLDGADWDAEDNKTASAVRNGTNDDDEDNYYEEVAGSKAAKKEAKLAEYEAGRVPIVDGDFKVEDGHKRLASYQILKNKGLTPHRRKTVRNTRVKHRNKFEKQVKKLSSVKQIVKEQHSGYGGESTGIKTNVARSVKLSQ</sequence>
<evidence type="ECO:0000313" key="7">
    <source>
        <dbReference type="EMBL" id="KAL0080895.1"/>
    </source>
</evidence>
<feature type="compositionally biased region" description="Basic and acidic residues" evidence="5">
    <location>
        <begin position="11"/>
        <end position="21"/>
    </location>
</feature>
<dbReference type="PANTHER" id="PTHR13237:SF8">
    <property type="entry name" value="SOMETHING ABOUT SILENCING PROTEIN 10"/>
    <property type="match status" value="1"/>
</dbReference>
<keyword evidence="8" id="KW-1185">Reference proteome</keyword>
<reference evidence="7 8" key="1">
    <citation type="submission" date="2024-04" db="EMBL/GenBank/DDBJ databases">
        <title>Symmetric and asymmetric DNA N6-adenine methylation regulates different biological responses in Mucorales.</title>
        <authorList>
            <consortium name="Lawrence Berkeley National Laboratory"/>
            <person name="Lax C."/>
            <person name="Mondo S.J."/>
            <person name="Osorio-Concepcion M."/>
            <person name="Muszewska A."/>
            <person name="Corrochano-Luque M."/>
            <person name="Gutierrez G."/>
            <person name="Riley R."/>
            <person name="Lipzen A."/>
            <person name="Guo J."/>
            <person name="Hundley H."/>
            <person name="Amirebrahimi M."/>
            <person name="Ng V."/>
            <person name="Lorenzo-Gutierrez D."/>
            <person name="Binder U."/>
            <person name="Yang J."/>
            <person name="Song Y."/>
            <person name="Canovas D."/>
            <person name="Navarro E."/>
            <person name="Freitag M."/>
            <person name="Gabaldon T."/>
            <person name="Grigoriev I.V."/>
            <person name="Corrochano L.M."/>
            <person name="Nicolas F.E."/>
            <person name="Garre V."/>
        </authorList>
    </citation>
    <scope>NUCLEOTIDE SEQUENCE [LARGE SCALE GENOMIC DNA]</scope>
    <source>
        <strain evidence="7 8">L51</strain>
    </source>
</reference>
<feature type="compositionally biased region" description="Low complexity" evidence="5">
    <location>
        <begin position="332"/>
        <end position="343"/>
    </location>
</feature>
<dbReference type="Proteomes" id="UP001448207">
    <property type="component" value="Unassembled WGS sequence"/>
</dbReference>
<comment type="similarity">
    <text evidence="2">Belongs to the SAS10 family.</text>
</comment>
<comment type="subcellular location">
    <subcellularLocation>
        <location evidence="1">Nucleus</location>
    </subcellularLocation>
</comment>
<feature type="compositionally biased region" description="Basic and acidic residues" evidence="5">
    <location>
        <begin position="442"/>
        <end position="453"/>
    </location>
</feature>
<feature type="region of interest" description="Disordered" evidence="5">
    <location>
        <begin position="442"/>
        <end position="496"/>
    </location>
</feature>
<feature type="region of interest" description="Disordered" evidence="5">
    <location>
        <begin position="1"/>
        <end position="23"/>
    </location>
</feature>
<keyword evidence="3" id="KW-0597">Phosphoprotein</keyword>
<accession>A0ABR3ARA1</accession>
<comment type="caution">
    <text evidence="7">The sequence shown here is derived from an EMBL/GenBank/DDBJ whole genome shotgun (WGS) entry which is preliminary data.</text>
</comment>
<evidence type="ECO:0000256" key="3">
    <source>
        <dbReference type="ARBA" id="ARBA00022553"/>
    </source>
</evidence>
<dbReference type="InterPro" id="IPR007146">
    <property type="entry name" value="Sas10/Utp3/C1D"/>
</dbReference>
<organism evidence="7 8">
    <name type="scientific">Phycomyces blakesleeanus</name>
    <dbReference type="NCBI Taxonomy" id="4837"/>
    <lineage>
        <taxon>Eukaryota</taxon>
        <taxon>Fungi</taxon>
        <taxon>Fungi incertae sedis</taxon>
        <taxon>Mucoromycota</taxon>
        <taxon>Mucoromycotina</taxon>
        <taxon>Mucoromycetes</taxon>
        <taxon>Mucorales</taxon>
        <taxon>Phycomycetaceae</taxon>
        <taxon>Phycomyces</taxon>
    </lineage>
</organism>
<feature type="compositionally biased region" description="Acidic residues" evidence="5">
    <location>
        <begin position="356"/>
        <end position="368"/>
    </location>
</feature>
<evidence type="ECO:0000256" key="5">
    <source>
        <dbReference type="SAM" id="MobiDB-lite"/>
    </source>
</evidence>
<name>A0ABR3ARA1_PHYBL</name>
<evidence type="ECO:0000256" key="1">
    <source>
        <dbReference type="ARBA" id="ARBA00004123"/>
    </source>
</evidence>
<dbReference type="Pfam" id="PF04000">
    <property type="entry name" value="Sas10_Utp3"/>
    <property type="match status" value="1"/>
</dbReference>